<name>A0A9D4LCK9_DREPO</name>
<comment type="caution">
    <text evidence="1">The sequence shown here is derived from an EMBL/GenBank/DDBJ whole genome shotgun (WGS) entry which is preliminary data.</text>
</comment>
<gene>
    <name evidence="1" type="ORF">DPMN_098650</name>
</gene>
<accession>A0A9D4LCK9</accession>
<sequence>MCWNRILKAFANTLDPDETPQNVAKKALANSVDPDETPHDAASHQALRCLHKEISSMVGVREISVCVCKEYGRRARDQCVRVQRCWNRILKAFANTLDPDETPQNVASHQDPNCISIRNITFVWVRIGKSRMENRMTFLL</sequence>
<organism evidence="1 2">
    <name type="scientific">Dreissena polymorpha</name>
    <name type="common">Zebra mussel</name>
    <name type="synonym">Mytilus polymorpha</name>
    <dbReference type="NCBI Taxonomy" id="45954"/>
    <lineage>
        <taxon>Eukaryota</taxon>
        <taxon>Metazoa</taxon>
        <taxon>Spiralia</taxon>
        <taxon>Lophotrochozoa</taxon>
        <taxon>Mollusca</taxon>
        <taxon>Bivalvia</taxon>
        <taxon>Autobranchia</taxon>
        <taxon>Heteroconchia</taxon>
        <taxon>Euheterodonta</taxon>
        <taxon>Imparidentia</taxon>
        <taxon>Neoheterodontei</taxon>
        <taxon>Myida</taxon>
        <taxon>Dreissenoidea</taxon>
        <taxon>Dreissenidae</taxon>
        <taxon>Dreissena</taxon>
    </lineage>
</organism>
<protein>
    <submittedName>
        <fullName evidence="1">Uncharacterized protein</fullName>
    </submittedName>
</protein>
<evidence type="ECO:0000313" key="2">
    <source>
        <dbReference type="Proteomes" id="UP000828390"/>
    </source>
</evidence>
<keyword evidence="2" id="KW-1185">Reference proteome</keyword>
<dbReference type="EMBL" id="JAIWYP010000003">
    <property type="protein sequence ID" value="KAH3856070.1"/>
    <property type="molecule type" value="Genomic_DNA"/>
</dbReference>
<evidence type="ECO:0000313" key="1">
    <source>
        <dbReference type="EMBL" id="KAH3856070.1"/>
    </source>
</evidence>
<dbReference type="Proteomes" id="UP000828390">
    <property type="component" value="Unassembled WGS sequence"/>
</dbReference>
<reference evidence="1" key="2">
    <citation type="submission" date="2020-11" db="EMBL/GenBank/DDBJ databases">
        <authorList>
            <person name="McCartney M.A."/>
            <person name="Auch B."/>
            <person name="Kono T."/>
            <person name="Mallez S."/>
            <person name="Becker A."/>
            <person name="Gohl D.M."/>
            <person name="Silverstein K.A.T."/>
            <person name="Koren S."/>
            <person name="Bechman K.B."/>
            <person name="Herman A."/>
            <person name="Abrahante J.E."/>
            <person name="Garbe J."/>
        </authorList>
    </citation>
    <scope>NUCLEOTIDE SEQUENCE</scope>
    <source>
        <strain evidence="1">Duluth1</strain>
        <tissue evidence="1">Whole animal</tissue>
    </source>
</reference>
<reference evidence="1" key="1">
    <citation type="journal article" date="2019" name="bioRxiv">
        <title>The Genome of the Zebra Mussel, Dreissena polymorpha: A Resource for Invasive Species Research.</title>
        <authorList>
            <person name="McCartney M.A."/>
            <person name="Auch B."/>
            <person name="Kono T."/>
            <person name="Mallez S."/>
            <person name="Zhang Y."/>
            <person name="Obille A."/>
            <person name="Becker A."/>
            <person name="Abrahante J.E."/>
            <person name="Garbe J."/>
            <person name="Badalamenti J.P."/>
            <person name="Herman A."/>
            <person name="Mangelson H."/>
            <person name="Liachko I."/>
            <person name="Sullivan S."/>
            <person name="Sone E.D."/>
            <person name="Koren S."/>
            <person name="Silverstein K.A.T."/>
            <person name="Beckman K.B."/>
            <person name="Gohl D.M."/>
        </authorList>
    </citation>
    <scope>NUCLEOTIDE SEQUENCE</scope>
    <source>
        <strain evidence="1">Duluth1</strain>
        <tissue evidence="1">Whole animal</tissue>
    </source>
</reference>
<dbReference type="AlphaFoldDB" id="A0A9D4LCK9"/>
<proteinExistence type="predicted"/>